<protein>
    <recommendedName>
        <fullName evidence="3">AB hydrolase-1 domain-containing protein</fullName>
    </recommendedName>
</protein>
<accession>A0A6G0XLS8</accession>
<dbReference type="SUPFAM" id="SSF53474">
    <property type="entry name" value="alpha/beta-Hydrolases"/>
    <property type="match status" value="1"/>
</dbReference>
<dbReference type="PANTHER" id="PTHR15394:SF3">
    <property type="entry name" value="SERINE HYDROLASE RBBP9"/>
    <property type="match status" value="1"/>
</dbReference>
<dbReference type="GO" id="GO:0016787">
    <property type="term" value="F:hydrolase activity"/>
    <property type="evidence" value="ECO:0007669"/>
    <property type="project" value="InterPro"/>
</dbReference>
<evidence type="ECO:0000313" key="1">
    <source>
        <dbReference type="EMBL" id="KAF0741352.1"/>
    </source>
</evidence>
<dbReference type="EMBL" id="VJMJ01000037">
    <property type="protein sequence ID" value="KAF0741352.1"/>
    <property type="molecule type" value="Genomic_DNA"/>
</dbReference>
<evidence type="ECO:0008006" key="3">
    <source>
        <dbReference type="Google" id="ProtNLM"/>
    </source>
</evidence>
<gene>
    <name evidence="1" type="ORF">Ae201684_003463</name>
</gene>
<dbReference type="Pfam" id="PF06821">
    <property type="entry name" value="Ser_hydrolase"/>
    <property type="match status" value="1"/>
</dbReference>
<dbReference type="Gene3D" id="3.40.50.1820">
    <property type="entry name" value="alpha/beta hydrolase"/>
    <property type="match status" value="1"/>
</dbReference>
<sequence>MTRVLILPGNGCTPVESCNWYGWLAQELRARGCEVVLTDMPDPMTARESIWLPHVRDVMKCDENSVIVGHSSGAQAAMRYAETTKVAGLVLVSACVTDLGDENERASGYYNRPWAYDKVRENVSWIVQFGSPDDRFLPAAEQQQVAEGLNSEFHFLKGKDHYMTRREPLILQALVEKLGL</sequence>
<keyword evidence="2" id="KW-1185">Reference proteome</keyword>
<evidence type="ECO:0000313" key="2">
    <source>
        <dbReference type="Proteomes" id="UP000481153"/>
    </source>
</evidence>
<dbReference type="InterPro" id="IPR029058">
    <property type="entry name" value="AB_hydrolase_fold"/>
</dbReference>
<dbReference type="AlphaFoldDB" id="A0A6G0XLS8"/>
<dbReference type="InterPro" id="IPR010662">
    <property type="entry name" value="RBBP9/YdeN"/>
</dbReference>
<dbReference type="VEuPathDB" id="FungiDB:AeMF1_016718"/>
<comment type="caution">
    <text evidence="1">The sequence shown here is derived from an EMBL/GenBank/DDBJ whole genome shotgun (WGS) entry which is preliminary data.</text>
</comment>
<name>A0A6G0XLS8_9STRA</name>
<reference evidence="1 2" key="1">
    <citation type="submission" date="2019-07" db="EMBL/GenBank/DDBJ databases">
        <title>Genomics analysis of Aphanomyces spp. identifies a new class of oomycete effector associated with host adaptation.</title>
        <authorList>
            <person name="Gaulin E."/>
        </authorList>
    </citation>
    <scope>NUCLEOTIDE SEQUENCE [LARGE SCALE GENOMIC DNA]</scope>
    <source>
        <strain evidence="1 2">ATCC 201684</strain>
    </source>
</reference>
<proteinExistence type="predicted"/>
<dbReference type="PANTHER" id="PTHR15394">
    <property type="entry name" value="SERINE HYDROLASE RBBP9"/>
    <property type="match status" value="1"/>
</dbReference>
<dbReference type="Proteomes" id="UP000481153">
    <property type="component" value="Unassembled WGS sequence"/>
</dbReference>
<organism evidence="1 2">
    <name type="scientific">Aphanomyces euteiches</name>
    <dbReference type="NCBI Taxonomy" id="100861"/>
    <lineage>
        <taxon>Eukaryota</taxon>
        <taxon>Sar</taxon>
        <taxon>Stramenopiles</taxon>
        <taxon>Oomycota</taxon>
        <taxon>Saprolegniomycetes</taxon>
        <taxon>Saprolegniales</taxon>
        <taxon>Verrucalvaceae</taxon>
        <taxon>Aphanomyces</taxon>
    </lineage>
</organism>